<organism evidence="2 3">
    <name type="scientific">Rubus argutus</name>
    <name type="common">Southern blackberry</name>
    <dbReference type="NCBI Taxonomy" id="59490"/>
    <lineage>
        <taxon>Eukaryota</taxon>
        <taxon>Viridiplantae</taxon>
        <taxon>Streptophyta</taxon>
        <taxon>Embryophyta</taxon>
        <taxon>Tracheophyta</taxon>
        <taxon>Spermatophyta</taxon>
        <taxon>Magnoliopsida</taxon>
        <taxon>eudicotyledons</taxon>
        <taxon>Gunneridae</taxon>
        <taxon>Pentapetalae</taxon>
        <taxon>rosids</taxon>
        <taxon>fabids</taxon>
        <taxon>Rosales</taxon>
        <taxon>Rosaceae</taxon>
        <taxon>Rosoideae</taxon>
        <taxon>Rosoideae incertae sedis</taxon>
        <taxon>Rubus</taxon>
    </lineage>
</organism>
<dbReference type="EMBL" id="JBEDUW010000005">
    <property type="protein sequence ID" value="KAK9928237.1"/>
    <property type="molecule type" value="Genomic_DNA"/>
</dbReference>
<evidence type="ECO:0000256" key="1">
    <source>
        <dbReference type="SAM" id="MobiDB-lite"/>
    </source>
</evidence>
<proteinExistence type="predicted"/>
<keyword evidence="3" id="KW-1185">Reference proteome</keyword>
<dbReference type="PANTHER" id="PTHR37371:SF1">
    <property type="entry name" value="KINESIN-LIKE PROTEIN"/>
    <property type="match status" value="1"/>
</dbReference>
<feature type="compositionally biased region" description="Pro residues" evidence="1">
    <location>
        <begin position="25"/>
        <end position="34"/>
    </location>
</feature>
<dbReference type="PANTHER" id="PTHR37371">
    <property type="entry name" value="OS08G0180400 PROTEIN"/>
    <property type="match status" value="1"/>
</dbReference>
<dbReference type="AlphaFoldDB" id="A0AAW1WUE6"/>
<protein>
    <submittedName>
        <fullName evidence="2">Uncharacterized protein</fullName>
    </submittedName>
</protein>
<comment type="caution">
    <text evidence="2">The sequence shown here is derived from an EMBL/GenBank/DDBJ whole genome shotgun (WGS) entry which is preliminary data.</text>
</comment>
<feature type="compositionally biased region" description="Basic residues" evidence="1">
    <location>
        <begin position="1"/>
        <end position="11"/>
    </location>
</feature>
<dbReference type="Proteomes" id="UP001457282">
    <property type="component" value="Unassembled WGS sequence"/>
</dbReference>
<name>A0AAW1WUE6_RUBAR</name>
<evidence type="ECO:0000313" key="3">
    <source>
        <dbReference type="Proteomes" id="UP001457282"/>
    </source>
</evidence>
<sequence length="198" mass="21673">MKKGGGRRSSRRSSAAALLETPPRVASPPSPNQSPPKSTILNNSNKRTKKVTAVRASSIIGSPSPAVSKPLADANGLASILDLKNLASSRLQDLKLHIDRSHTEILKDCDSAHSRLHKRFKIQTQACQQMLDEADKEYKKMTQRTTESREAMMASYAEFLTDAQASASRACKTSIVELQQSFEKTIDALNSRYGISSK</sequence>
<reference evidence="2 3" key="1">
    <citation type="journal article" date="2023" name="G3 (Bethesda)">
        <title>A chromosome-length genome assembly and annotation of blackberry (Rubus argutus, cv. 'Hillquist').</title>
        <authorList>
            <person name="Bruna T."/>
            <person name="Aryal R."/>
            <person name="Dudchenko O."/>
            <person name="Sargent D.J."/>
            <person name="Mead D."/>
            <person name="Buti M."/>
            <person name="Cavallini A."/>
            <person name="Hytonen T."/>
            <person name="Andres J."/>
            <person name="Pham M."/>
            <person name="Weisz D."/>
            <person name="Mascagni F."/>
            <person name="Usai G."/>
            <person name="Natali L."/>
            <person name="Bassil N."/>
            <person name="Fernandez G.E."/>
            <person name="Lomsadze A."/>
            <person name="Armour M."/>
            <person name="Olukolu B."/>
            <person name="Poorten T."/>
            <person name="Britton C."/>
            <person name="Davik J."/>
            <person name="Ashrafi H."/>
            <person name="Aiden E.L."/>
            <person name="Borodovsky M."/>
            <person name="Worthington M."/>
        </authorList>
    </citation>
    <scope>NUCLEOTIDE SEQUENCE [LARGE SCALE GENOMIC DNA]</scope>
    <source>
        <strain evidence="2">PI 553951</strain>
    </source>
</reference>
<accession>A0AAW1WUE6</accession>
<evidence type="ECO:0000313" key="2">
    <source>
        <dbReference type="EMBL" id="KAK9928237.1"/>
    </source>
</evidence>
<feature type="region of interest" description="Disordered" evidence="1">
    <location>
        <begin position="1"/>
        <end position="50"/>
    </location>
</feature>
<gene>
    <name evidence="2" type="ORF">M0R45_025383</name>
</gene>